<feature type="region of interest" description="Disordered" evidence="1">
    <location>
        <begin position="191"/>
        <end position="211"/>
    </location>
</feature>
<dbReference type="InterPro" id="IPR000182">
    <property type="entry name" value="GNAT_dom"/>
</dbReference>
<evidence type="ECO:0000256" key="1">
    <source>
        <dbReference type="SAM" id="MobiDB-lite"/>
    </source>
</evidence>
<proteinExistence type="predicted"/>
<protein>
    <recommendedName>
        <fullName evidence="2">N-acetyltransferase domain-containing protein</fullName>
    </recommendedName>
</protein>
<organism evidence="3 4">
    <name type="scientific">Arenivirga flava</name>
    <dbReference type="NCBI Taxonomy" id="1930060"/>
    <lineage>
        <taxon>Bacteria</taxon>
        <taxon>Bacillati</taxon>
        <taxon>Actinomycetota</taxon>
        <taxon>Actinomycetes</taxon>
        <taxon>Micrococcales</taxon>
        <taxon>Microbacteriaceae</taxon>
        <taxon>Arenivirga</taxon>
    </lineage>
</organism>
<dbReference type="CDD" id="cd04301">
    <property type="entry name" value="NAT_SF"/>
    <property type="match status" value="1"/>
</dbReference>
<dbReference type="Gene3D" id="3.40.630.30">
    <property type="match status" value="1"/>
</dbReference>
<feature type="domain" description="N-acetyltransferase" evidence="2">
    <location>
        <begin position="3"/>
        <end position="201"/>
    </location>
</feature>
<feature type="compositionally biased region" description="Basic and acidic residues" evidence="1">
    <location>
        <begin position="202"/>
        <end position="211"/>
    </location>
</feature>
<evidence type="ECO:0000259" key="2">
    <source>
        <dbReference type="PROSITE" id="PS51186"/>
    </source>
</evidence>
<dbReference type="EMBL" id="BSUL01000001">
    <property type="protein sequence ID" value="GMA28707.1"/>
    <property type="molecule type" value="Genomic_DNA"/>
</dbReference>
<dbReference type="PANTHER" id="PTHR42791">
    <property type="entry name" value="GNAT FAMILY ACETYLTRANSFERASE"/>
    <property type="match status" value="1"/>
</dbReference>
<reference evidence="3 4" key="1">
    <citation type="journal article" date="2014" name="Int. J. Syst. Evol. Microbiol.">
        <title>Complete genome sequence of Corynebacterium casei LMG S-19264T (=DSM 44701T), isolated from a smear-ripened cheese.</title>
        <authorList>
            <consortium name="US DOE Joint Genome Institute (JGI-PGF)"/>
            <person name="Walter F."/>
            <person name="Albersmeier A."/>
            <person name="Kalinowski J."/>
            <person name="Ruckert C."/>
        </authorList>
    </citation>
    <scope>NUCLEOTIDE SEQUENCE [LARGE SCALE GENOMIC DNA]</scope>
    <source>
        <strain evidence="3 4">NBRC 112289</strain>
    </source>
</reference>
<comment type="caution">
    <text evidence="3">The sequence shown here is derived from an EMBL/GenBank/DDBJ whole genome shotgun (WGS) entry which is preliminary data.</text>
</comment>
<dbReference type="SUPFAM" id="SSF55729">
    <property type="entry name" value="Acyl-CoA N-acyltransferases (Nat)"/>
    <property type="match status" value="1"/>
</dbReference>
<dbReference type="InterPro" id="IPR016181">
    <property type="entry name" value="Acyl_CoA_acyltransferase"/>
</dbReference>
<name>A0AA37ULI1_9MICO</name>
<accession>A0AA37ULI1</accession>
<dbReference type="Proteomes" id="UP001157160">
    <property type="component" value="Unassembled WGS sequence"/>
</dbReference>
<evidence type="ECO:0000313" key="4">
    <source>
        <dbReference type="Proteomes" id="UP001157160"/>
    </source>
</evidence>
<keyword evidence="4" id="KW-1185">Reference proteome</keyword>
<sequence>MSPAVRAAARGDVPAVAELLAASLTRDAFFAQLLPDPTQDGGFGALQFFSAYAMTHLGRDRALDVVVDDDERVLGVAAWTYRPRGRSSLVSRQTGLSVRYLRSIGPRRLIRAVALRRGLEYRRPHGTHWWLSAIAVSPVSRGGGLAKTLLQHRLARIDAAGEAAYAEATDVEIRELLLRFRFLPHETPGIEPDYPMQSMTREPYRAPRRYD</sequence>
<dbReference type="PROSITE" id="PS51186">
    <property type="entry name" value="GNAT"/>
    <property type="match status" value="1"/>
</dbReference>
<evidence type="ECO:0000313" key="3">
    <source>
        <dbReference type="EMBL" id="GMA28707.1"/>
    </source>
</evidence>
<dbReference type="GO" id="GO:0016747">
    <property type="term" value="F:acyltransferase activity, transferring groups other than amino-acyl groups"/>
    <property type="evidence" value="ECO:0007669"/>
    <property type="project" value="InterPro"/>
</dbReference>
<dbReference type="PANTHER" id="PTHR42791:SF1">
    <property type="entry name" value="N-ACETYLTRANSFERASE DOMAIN-CONTAINING PROTEIN"/>
    <property type="match status" value="1"/>
</dbReference>
<dbReference type="AlphaFoldDB" id="A0AA37ULI1"/>
<dbReference type="RefSeq" id="WP_284232127.1">
    <property type="nucleotide sequence ID" value="NZ_BSUL01000001.1"/>
</dbReference>
<gene>
    <name evidence="3" type="ORF">GCM10025874_19600</name>
</gene>
<dbReference type="InterPro" id="IPR052523">
    <property type="entry name" value="Trichothecene_AcTrans"/>
</dbReference>